<dbReference type="Proteomes" id="UP000233100">
    <property type="component" value="Chromosome 16"/>
</dbReference>
<feature type="region of interest" description="Disordered" evidence="1">
    <location>
        <begin position="1"/>
        <end position="23"/>
    </location>
</feature>
<reference evidence="2" key="2">
    <citation type="submission" date="2025-08" db="UniProtKB">
        <authorList>
            <consortium name="Ensembl"/>
        </authorList>
    </citation>
    <scope>IDENTIFICATION</scope>
</reference>
<evidence type="ECO:0000313" key="3">
    <source>
        <dbReference type="Proteomes" id="UP000233100"/>
    </source>
</evidence>
<reference evidence="2" key="3">
    <citation type="submission" date="2025-09" db="UniProtKB">
        <authorList>
            <consortium name="Ensembl"/>
        </authorList>
    </citation>
    <scope>IDENTIFICATION</scope>
</reference>
<protein>
    <submittedName>
        <fullName evidence="2">Uncharacterized protein</fullName>
    </submittedName>
</protein>
<reference evidence="2 3" key="1">
    <citation type="submission" date="2013-03" db="EMBL/GenBank/DDBJ databases">
        <authorList>
            <person name="Warren W."/>
            <person name="Wilson R.K."/>
        </authorList>
    </citation>
    <scope>NUCLEOTIDE SEQUENCE</scope>
</reference>
<name>A0A7N9CFM9_MACFA</name>
<evidence type="ECO:0000256" key="1">
    <source>
        <dbReference type="SAM" id="MobiDB-lite"/>
    </source>
</evidence>
<keyword evidence="3" id="KW-1185">Reference proteome</keyword>
<evidence type="ECO:0000313" key="2">
    <source>
        <dbReference type="Ensembl" id="ENSMFAP00000049699.1"/>
    </source>
</evidence>
<proteinExistence type="predicted"/>
<sequence>HTGKGNLPFSRGDGEHSAPAPLVGGLTLARPALSRPEAGPSPCDAVLHSVVTLLVHFHVPPVHLAPPFKFLEDSSSRISKSTKVFDPSDKCVEEMLTYAVLPLRLGCHKGKDPLSSGHVTRVTSQSFEMTHTPYPAPLPRIQLIAARPGIRGHLPVSALGGSGSPGPSCLSS</sequence>
<dbReference type="AlphaFoldDB" id="A0A7N9CFM9"/>
<organism evidence="2 3">
    <name type="scientific">Macaca fascicularis</name>
    <name type="common">Crab-eating macaque</name>
    <name type="synonym">Cynomolgus monkey</name>
    <dbReference type="NCBI Taxonomy" id="9541"/>
    <lineage>
        <taxon>Eukaryota</taxon>
        <taxon>Metazoa</taxon>
        <taxon>Chordata</taxon>
        <taxon>Craniata</taxon>
        <taxon>Vertebrata</taxon>
        <taxon>Euteleostomi</taxon>
        <taxon>Mammalia</taxon>
        <taxon>Eutheria</taxon>
        <taxon>Euarchontoglires</taxon>
        <taxon>Primates</taxon>
        <taxon>Haplorrhini</taxon>
        <taxon>Catarrhini</taxon>
        <taxon>Cercopithecidae</taxon>
        <taxon>Cercopithecinae</taxon>
        <taxon>Macaca</taxon>
    </lineage>
</organism>
<dbReference type="Ensembl" id="ENSMFAT00000084686.1">
    <property type="protein sequence ID" value="ENSMFAP00000049699.1"/>
    <property type="gene ID" value="ENSMFAG00000063521.1"/>
</dbReference>
<accession>A0A7N9CFM9</accession>